<organism evidence="1">
    <name type="scientific">Glycine max</name>
    <name type="common">Soybean</name>
    <name type="synonym">Glycine hispida</name>
    <dbReference type="NCBI Taxonomy" id="3847"/>
    <lineage>
        <taxon>Eukaryota</taxon>
        <taxon>Viridiplantae</taxon>
        <taxon>Streptophyta</taxon>
        <taxon>Embryophyta</taxon>
        <taxon>Tracheophyta</taxon>
        <taxon>Spermatophyta</taxon>
        <taxon>Magnoliopsida</taxon>
        <taxon>eudicotyledons</taxon>
        <taxon>Gunneridae</taxon>
        <taxon>Pentapetalae</taxon>
        <taxon>rosids</taxon>
        <taxon>fabids</taxon>
        <taxon>Fabales</taxon>
        <taxon>Fabaceae</taxon>
        <taxon>Papilionoideae</taxon>
        <taxon>50 kb inversion clade</taxon>
        <taxon>NPAAA clade</taxon>
        <taxon>indigoferoid/millettioid clade</taxon>
        <taxon>Phaseoleae</taxon>
        <taxon>Glycine</taxon>
        <taxon>Glycine subgen. Soja</taxon>
    </lineage>
</organism>
<keyword evidence="3" id="KW-1185">Reference proteome</keyword>
<dbReference type="GO" id="GO:0016705">
    <property type="term" value="F:oxidoreductase activity, acting on paired donors, with incorporation or reduction of molecular oxygen"/>
    <property type="evidence" value="ECO:0007669"/>
    <property type="project" value="InterPro"/>
</dbReference>
<dbReference type="InterPro" id="IPR036396">
    <property type="entry name" value="Cyt_P450_sf"/>
</dbReference>
<dbReference type="EnsemblPlants" id="KRH01267">
    <property type="protein sequence ID" value="KRH01267"/>
    <property type="gene ID" value="GLYMA_18G265600"/>
</dbReference>
<gene>
    <name evidence="1" type="ORF">GLYMA_18G265600</name>
</gene>
<accession>K7MUX7</accession>
<dbReference type="SMR" id="K7MUX7"/>
<dbReference type="InParanoid" id="K7MUX7"/>
<protein>
    <submittedName>
        <fullName evidence="1 2">Uncharacterized protein</fullName>
    </submittedName>
</protein>
<dbReference type="SUPFAM" id="SSF48264">
    <property type="entry name" value="Cytochrome P450"/>
    <property type="match status" value="1"/>
</dbReference>
<dbReference type="HOGENOM" id="CLU_2296743_0_0_1"/>
<reference evidence="1 2" key="1">
    <citation type="journal article" date="2010" name="Nature">
        <title>Genome sequence of the palaeopolyploid soybean.</title>
        <authorList>
            <person name="Schmutz J."/>
            <person name="Cannon S.B."/>
            <person name="Schlueter J."/>
            <person name="Ma J."/>
            <person name="Mitros T."/>
            <person name="Nelson W."/>
            <person name="Hyten D.L."/>
            <person name="Song Q."/>
            <person name="Thelen J.J."/>
            <person name="Cheng J."/>
            <person name="Xu D."/>
            <person name="Hellsten U."/>
            <person name="May G.D."/>
            <person name="Yu Y."/>
            <person name="Sakurai T."/>
            <person name="Umezawa T."/>
            <person name="Bhattacharyya M.K."/>
            <person name="Sandhu D."/>
            <person name="Valliyodan B."/>
            <person name="Lindquist E."/>
            <person name="Peto M."/>
            <person name="Grant D."/>
            <person name="Shu S."/>
            <person name="Goodstein D."/>
            <person name="Barry K."/>
            <person name="Futrell-Griggs M."/>
            <person name="Abernathy B."/>
            <person name="Du J."/>
            <person name="Tian Z."/>
            <person name="Zhu L."/>
            <person name="Gill N."/>
            <person name="Joshi T."/>
            <person name="Libault M."/>
            <person name="Sethuraman A."/>
            <person name="Zhang X.-C."/>
            <person name="Shinozaki K."/>
            <person name="Nguyen H.T."/>
            <person name="Wing R.A."/>
            <person name="Cregan P."/>
            <person name="Specht J."/>
            <person name="Grimwood J."/>
            <person name="Rokhsar D."/>
            <person name="Stacey G."/>
            <person name="Shoemaker R.C."/>
            <person name="Jackson S.A."/>
        </authorList>
    </citation>
    <scope>NUCLEOTIDE SEQUENCE [LARGE SCALE GENOMIC DNA]</scope>
    <source>
        <strain evidence="2">cv. Williams 82</strain>
        <tissue evidence="1">Callus</tissue>
    </source>
</reference>
<dbReference type="GO" id="GO:0020037">
    <property type="term" value="F:heme binding"/>
    <property type="evidence" value="ECO:0007669"/>
    <property type="project" value="InterPro"/>
</dbReference>
<dbReference type="AlphaFoldDB" id="K7MUX7"/>
<dbReference type="GO" id="GO:0005506">
    <property type="term" value="F:iron ion binding"/>
    <property type="evidence" value="ECO:0007669"/>
    <property type="project" value="InterPro"/>
</dbReference>
<sequence length="101" mass="11686">MKYSWNISQGAFREAIEDFDFNGFSIPKAWKFNTQKSRVLPPEPEKFDPRRLEGNEPAPYTYVPFVKRFKCQTVIPNGNITYNPTPIPAKGLPVRLIPQRS</sequence>
<dbReference type="GO" id="GO:0004497">
    <property type="term" value="F:monooxygenase activity"/>
    <property type="evidence" value="ECO:0007669"/>
    <property type="project" value="InterPro"/>
</dbReference>
<evidence type="ECO:0000313" key="3">
    <source>
        <dbReference type="Proteomes" id="UP000008827"/>
    </source>
</evidence>
<evidence type="ECO:0000313" key="1">
    <source>
        <dbReference type="EMBL" id="KRH01267.1"/>
    </source>
</evidence>
<dbReference type="Proteomes" id="UP000008827">
    <property type="component" value="Chromosome 18"/>
</dbReference>
<reference evidence="1" key="3">
    <citation type="submission" date="2018-07" db="EMBL/GenBank/DDBJ databases">
        <title>WGS assembly of Glycine max.</title>
        <authorList>
            <person name="Schmutz J."/>
            <person name="Cannon S."/>
            <person name="Schlueter J."/>
            <person name="Ma J."/>
            <person name="Mitros T."/>
            <person name="Nelson W."/>
            <person name="Hyten D."/>
            <person name="Song Q."/>
            <person name="Thelen J."/>
            <person name="Cheng J."/>
            <person name="Xu D."/>
            <person name="Hellsten U."/>
            <person name="May G."/>
            <person name="Yu Y."/>
            <person name="Sakurai T."/>
            <person name="Umezawa T."/>
            <person name="Bhattacharyya M."/>
            <person name="Sandhu D."/>
            <person name="Valliyodan B."/>
            <person name="Lindquist E."/>
            <person name="Peto M."/>
            <person name="Grant D."/>
            <person name="Shu S."/>
            <person name="Goodstein D."/>
            <person name="Barry K."/>
            <person name="Futrell-Griggs M."/>
            <person name="Abernathy B."/>
            <person name="Du J."/>
            <person name="Tian Z."/>
            <person name="Zhu L."/>
            <person name="Gill N."/>
            <person name="Joshi T."/>
            <person name="Libault M."/>
            <person name="Sethuraman A."/>
            <person name="Zhang X."/>
            <person name="Shinozaki K."/>
            <person name="Nguyen H."/>
            <person name="Wing R."/>
            <person name="Cregan P."/>
            <person name="Specht J."/>
            <person name="Grimwood J."/>
            <person name="Rokhsar D."/>
            <person name="Stacey G."/>
            <person name="Shoemaker R."/>
            <person name="Jackson S."/>
        </authorList>
    </citation>
    <scope>NUCLEOTIDE SEQUENCE</scope>
    <source>
        <tissue evidence="1">Callus</tissue>
    </source>
</reference>
<reference evidence="2" key="2">
    <citation type="submission" date="2018-02" db="UniProtKB">
        <authorList>
            <consortium name="EnsemblPlants"/>
        </authorList>
    </citation>
    <scope>IDENTIFICATION</scope>
    <source>
        <strain evidence="2">Williams 82</strain>
    </source>
</reference>
<dbReference type="Gramene" id="KRH01267">
    <property type="protein sequence ID" value="KRH01267"/>
    <property type="gene ID" value="GLYMA_18G265600"/>
</dbReference>
<dbReference type="PaxDb" id="3847-GLYMA18G50051.1"/>
<dbReference type="OrthoDB" id="3945418at2759"/>
<proteinExistence type="predicted"/>
<dbReference type="EMBL" id="CM000851">
    <property type="protein sequence ID" value="KRH01267.1"/>
    <property type="molecule type" value="Genomic_DNA"/>
</dbReference>
<evidence type="ECO:0000313" key="2">
    <source>
        <dbReference type="EnsemblPlants" id="KRH01267"/>
    </source>
</evidence>
<dbReference type="Gene3D" id="1.10.630.10">
    <property type="entry name" value="Cytochrome P450"/>
    <property type="match status" value="1"/>
</dbReference>
<dbReference type="eggNOG" id="KOG0157">
    <property type="taxonomic scope" value="Eukaryota"/>
</dbReference>
<name>K7MUX7_SOYBN</name>